<dbReference type="Pfam" id="PF16344">
    <property type="entry name" value="FecR_C"/>
    <property type="match status" value="1"/>
</dbReference>
<dbReference type="AlphaFoldDB" id="A0A420B6M0"/>
<feature type="transmembrane region" description="Helical" evidence="1">
    <location>
        <begin position="81"/>
        <end position="102"/>
    </location>
</feature>
<keyword evidence="1" id="KW-1133">Transmembrane helix</keyword>
<dbReference type="Pfam" id="PF04773">
    <property type="entry name" value="FecR"/>
    <property type="match status" value="1"/>
</dbReference>
<dbReference type="InterPro" id="IPR006860">
    <property type="entry name" value="FecR"/>
</dbReference>
<proteinExistence type="predicted"/>
<sequence length="387" mass="43000">MKANAYIRSLFEKFISDKISESELQQLLDHFGAKENDESIMEQIRHVLESEYQPVDNNITQIGEEVKLKLDAQLRPKEKRIWLYLAAAAILLAISIAAIYVFDLGKIPQNDTIQTVQQQIQPGTDKAVLILSDGRRVSLTDSTNSLIKNSSGENIAQVIDGTLSYVSGNRNIKTDVSAYNTILVPKGGQYKVILPDGSKAWLNSGSSLRYPVSFGTQTRIMELSGEGYFDVVKNKKLPFTVKSSTLEVTALGTQFNVITYSNEPYGAATLVEGSLRVSDTKSQKTVLITPGEQAFSTAGNLKVRKVNTYELTAWKDGLFVISKAGLDEVMRQVERWYNVTIEVKLPETANTFSGEFPRNIALADFLQSLERATGIKFKIEGRRIVGR</sequence>
<dbReference type="OrthoDB" id="649666at2"/>
<dbReference type="GO" id="GO:0016989">
    <property type="term" value="F:sigma factor antagonist activity"/>
    <property type="evidence" value="ECO:0007669"/>
    <property type="project" value="TreeGrafter"/>
</dbReference>
<dbReference type="RefSeq" id="WP_120259435.1">
    <property type="nucleotide sequence ID" value="NZ_RAPY01000002.1"/>
</dbReference>
<protein>
    <submittedName>
        <fullName evidence="4">FecR family protein</fullName>
    </submittedName>
</protein>
<dbReference type="Proteomes" id="UP000286246">
    <property type="component" value="Unassembled WGS sequence"/>
</dbReference>
<dbReference type="Gene3D" id="2.60.120.1440">
    <property type="match status" value="1"/>
</dbReference>
<dbReference type="EMBL" id="RAPY01000002">
    <property type="protein sequence ID" value="RKE52394.1"/>
    <property type="molecule type" value="Genomic_DNA"/>
</dbReference>
<keyword evidence="5" id="KW-1185">Reference proteome</keyword>
<accession>A0A420B6M0</accession>
<feature type="domain" description="FecR protein" evidence="2">
    <location>
        <begin position="181"/>
        <end position="273"/>
    </location>
</feature>
<gene>
    <name evidence="4" type="ORF">DFQ12_2630</name>
</gene>
<evidence type="ECO:0000313" key="5">
    <source>
        <dbReference type="Proteomes" id="UP000286246"/>
    </source>
</evidence>
<organism evidence="4 5">
    <name type="scientific">Sphingobacterium detergens</name>
    <dbReference type="NCBI Taxonomy" id="1145106"/>
    <lineage>
        <taxon>Bacteria</taxon>
        <taxon>Pseudomonadati</taxon>
        <taxon>Bacteroidota</taxon>
        <taxon>Sphingobacteriia</taxon>
        <taxon>Sphingobacteriales</taxon>
        <taxon>Sphingobacteriaceae</taxon>
        <taxon>Sphingobacterium</taxon>
    </lineage>
</organism>
<feature type="domain" description="Protein FecR C-terminal" evidence="3">
    <location>
        <begin position="319"/>
        <end position="385"/>
    </location>
</feature>
<dbReference type="Gene3D" id="3.55.50.30">
    <property type="match status" value="1"/>
</dbReference>
<keyword evidence="1" id="KW-0472">Membrane</keyword>
<evidence type="ECO:0000313" key="4">
    <source>
        <dbReference type="EMBL" id="RKE52394.1"/>
    </source>
</evidence>
<dbReference type="PANTHER" id="PTHR30273:SF2">
    <property type="entry name" value="PROTEIN FECR"/>
    <property type="match status" value="1"/>
</dbReference>
<keyword evidence="1" id="KW-0812">Transmembrane</keyword>
<evidence type="ECO:0000259" key="3">
    <source>
        <dbReference type="Pfam" id="PF16344"/>
    </source>
</evidence>
<comment type="caution">
    <text evidence="4">The sequence shown here is derived from an EMBL/GenBank/DDBJ whole genome shotgun (WGS) entry which is preliminary data.</text>
</comment>
<name>A0A420B6M0_SPHD1</name>
<dbReference type="PANTHER" id="PTHR30273">
    <property type="entry name" value="PERIPLASMIC SIGNAL SENSOR AND SIGMA FACTOR ACTIVATOR FECR-RELATED"/>
    <property type="match status" value="1"/>
</dbReference>
<reference evidence="4 5" key="1">
    <citation type="submission" date="2018-09" db="EMBL/GenBank/DDBJ databases">
        <title>Genomic Encyclopedia of Type Strains, Phase III (KMG-III): the genomes of soil and plant-associated and newly described type strains.</title>
        <authorList>
            <person name="Whitman W."/>
        </authorList>
    </citation>
    <scope>NUCLEOTIDE SEQUENCE [LARGE SCALE GENOMIC DNA]</scope>
    <source>
        <strain evidence="4 5">CECT 7938</strain>
    </source>
</reference>
<evidence type="ECO:0000256" key="1">
    <source>
        <dbReference type="SAM" id="Phobius"/>
    </source>
</evidence>
<evidence type="ECO:0000259" key="2">
    <source>
        <dbReference type="Pfam" id="PF04773"/>
    </source>
</evidence>
<dbReference type="InterPro" id="IPR032508">
    <property type="entry name" value="FecR_C"/>
</dbReference>
<dbReference type="InterPro" id="IPR012373">
    <property type="entry name" value="Ferrdict_sens_TM"/>
</dbReference>